<dbReference type="Gene3D" id="3.40.50.150">
    <property type="entry name" value="Vaccinia Virus protein VP39"/>
    <property type="match status" value="1"/>
</dbReference>
<sequence>MVPSPDKSFQEMIRVLKPGGKVIIFDKFKSNERGLSLPKRLIRPFVNVLGTDIGISFEDLYHKYKDQIRVEYDTPVMMKGMYRKIVVTKRS</sequence>
<dbReference type="KEGG" id="vil:CFK37_17840"/>
<organism evidence="1 2">
    <name type="scientific">Virgibacillus phasianinus</name>
    <dbReference type="NCBI Taxonomy" id="2017483"/>
    <lineage>
        <taxon>Bacteria</taxon>
        <taxon>Bacillati</taxon>
        <taxon>Bacillota</taxon>
        <taxon>Bacilli</taxon>
        <taxon>Bacillales</taxon>
        <taxon>Bacillaceae</taxon>
        <taxon>Virgibacillus</taxon>
    </lineage>
</organism>
<proteinExistence type="predicted"/>
<dbReference type="AlphaFoldDB" id="A0A220U7L7"/>
<dbReference type="Proteomes" id="UP000198312">
    <property type="component" value="Chromosome"/>
</dbReference>
<name>A0A220U7L7_9BACI</name>
<evidence type="ECO:0000313" key="2">
    <source>
        <dbReference type="Proteomes" id="UP000198312"/>
    </source>
</evidence>
<evidence type="ECO:0008006" key="3">
    <source>
        <dbReference type="Google" id="ProtNLM"/>
    </source>
</evidence>
<evidence type="ECO:0000313" key="1">
    <source>
        <dbReference type="EMBL" id="ASK63886.1"/>
    </source>
</evidence>
<protein>
    <recommendedName>
        <fullName evidence="3">Methyltransferase type 11 domain-containing protein</fullName>
    </recommendedName>
</protein>
<reference evidence="1 2" key="1">
    <citation type="submission" date="2017-07" db="EMBL/GenBank/DDBJ databases">
        <title>Virgibacillus sp. LM2416.</title>
        <authorList>
            <person name="Tak E.J."/>
            <person name="Bae J.-W."/>
        </authorList>
    </citation>
    <scope>NUCLEOTIDE SEQUENCE [LARGE SCALE GENOMIC DNA]</scope>
    <source>
        <strain evidence="1 2">LM2416</strain>
    </source>
</reference>
<dbReference type="InterPro" id="IPR029063">
    <property type="entry name" value="SAM-dependent_MTases_sf"/>
</dbReference>
<keyword evidence="2" id="KW-1185">Reference proteome</keyword>
<gene>
    <name evidence="1" type="ORF">CFK37_17840</name>
</gene>
<accession>A0A220U7L7</accession>
<dbReference type="SUPFAM" id="SSF53335">
    <property type="entry name" value="S-adenosyl-L-methionine-dependent methyltransferases"/>
    <property type="match status" value="1"/>
</dbReference>
<dbReference type="EMBL" id="CP022315">
    <property type="protein sequence ID" value="ASK63886.1"/>
    <property type="molecule type" value="Genomic_DNA"/>
</dbReference>